<evidence type="ECO:0000313" key="2">
    <source>
        <dbReference type="Proteomes" id="UP001174909"/>
    </source>
</evidence>
<dbReference type="PANTHER" id="PTHR46787">
    <property type="entry name" value="SYNDROMES PUTATIVE CHAPERONIN-RELATED"/>
    <property type="match status" value="1"/>
</dbReference>
<organism evidence="1 2">
    <name type="scientific">Geodia barretti</name>
    <name type="common">Barrett's horny sponge</name>
    <dbReference type="NCBI Taxonomy" id="519541"/>
    <lineage>
        <taxon>Eukaryota</taxon>
        <taxon>Metazoa</taxon>
        <taxon>Porifera</taxon>
        <taxon>Demospongiae</taxon>
        <taxon>Heteroscleromorpha</taxon>
        <taxon>Tetractinellida</taxon>
        <taxon>Astrophorina</taxon>
        <taxon>Geodiidae</taxon>
        <taxon>Geodia</taxon>
    </lineage>
</organism>
<name>A0AA35TXT4_GEOBA</name>
<dbReference type="InterPro" id="IPR028790">
    <property type="entry name" value="MKKS"/>
</dbReference>
<dbReference type="GO" id="GO:0005634">
    <property type="term" value="C:nucleus"/>
    <property type="evidence" value="ECO:0007669"/>
    <property type="project" value="TreeGrafter"/>
</dbReference>
<reference evidence="1" key="1">
    <citation type="submission" date="2023-03" db="EMBL/GenBank/DDBJ databases">
        <authorList>
            <person name="Steffen K."/>
            <person name="Cardenas P."/>
        </authorList>
    </citation>
    <scope>NUCLEOTIDE SEQUENCE</scope>
</reference>
<dbReference type="PANTHER" id="PTHR46787:SF1">
    <property type="entry name" value="MOLECULAR CHAPERONE MKKS"/>
    <property type="match status" value="1"/>
</dbReference>
<gene>
    <name evidence="1" type="ORF">GBAR_LOCUS30476</name>
</gene>
<protein>
    <submittedName>
        <fullName evidence="1">McKusick-Kaufman/Bardet-Biedl syndromes putative chaperonin</fullName>
    </submittedName>
</protein>
<dbReference type="AlphaFoldDB" id="A0AA35TXT4"/>
<proteinExistence type="predicted"/>
<evidence type="ECO:0000313" key="1">
    <source>
        <dbReference type="EMBL" id="CAI8055908.1"/>
    </source>
</evidence>
<accession>A0AA35TXT4</accession>
<dbReference type="GO" id="GO:0060271">
    <property type="term" value="P:cilium assembly"/>
    <property type="evidence" value="ECO:0007669"/>
    <property type="project" value="InterPro"/>
</dbReference>
<dbReference type="GO" id="GO:0051082">
    <property type="term" value="F:unfolded protein binding"/>
    <property type="evidence" value="ECO:0007669"/>
    <property type="project" value="InterPro"/>
</dbReference>
<dbReference type="EMBL" id="CASHTH010004314">
    <property type="protein sequence ID" value="CAI8055908.1"/>
    <property type="molecule type" value="Genomic_DNA"/>
</dbReference>
<dbReference type="GO" id="GO:0032502">
    <property type="term" value="P:developmental process"/>
    <property type="evidence" value="ECO:0007669"/>
    <property type="project" value="TreeGrafter"/>
</dbReference>
<feature type="non-terminal residue" evidence="1">
    <location>
        <position position="118"/>
    </location>
</feature>
<dbReference type="GO" id="GO:0005737">
    <property type="term" value="C:cytoplasm"/>
    <property type="evidence" value="ECO:0007669"/>
    <property type="project" value="TreeGrafter"/>
</dbReference>
<dbReference type="GO" id="GO:0051131">
    <property type="term" value="P:chaperone-mediated protein complex assembly"/>
    <property type="evidence" value="ECO:0007669"/>
    <property type="project" value="TreeGrafter"/>
</dbReference>
<sequence length="118" mass="12389">MGGKAELQQLRSILSLSYGPLGAGAMFQPTPGRGHVTCTATSQRLLPMLMTSSPVGRLVVDSLATHSQTYRDCGLFAGLLATDLILSGLDLGLPQHQVSLVTSHALSLVTNLLMTKGE</sequence>
<comment type="caution">
    <text evidence="1">The sequence shown here is derived from an EMBL/GenBank/DDBJ whole genome shotgun (WGS) entry which is preliminary data.</text>
</comment>
<dbReference type="GO" id="GO:0006457">
    <property type="term" value="P:protein folding"/>
    <property type="evidence" value="ECO:0007669"/>
    <property type="project" value="InterPro"/>
</dbReference>
<keyword evidence="2" id="KW-1185">Reference proteome</keyword>
<dbReference type="Proteomes" id="UP001174909">
    <property type="component" value="Unassembled WGS sequence"/>
</dbReference>